<feature type="transmembrane region" description="Helical" evidence="2">
    <location>
        <begin position="54"/>
        <end position="76"/>
    </location>
</feature>
<accession>A0ABP0GRB5</accession>
<evidence type="ECO:0000313" key="3">
    <source>
        <dbReference type="EMBL" id="CAK8694271.1"/>
    </source>
</evidence>
<keyword evidence="4" id="KW-1185">Reference proteome</keyword>
<evidence type="ECO:0000313" key="4">
    <source>
        <dbReference type="Proteomes" id="UP001642483"/>
    </source>
</evidence>
<dbReference type="EMBL" id="CAWYQH010000141">
    <property type="protein sequence ID" value="CAK8694271.1"/>
    <property type="molecule type" value="Genomic_DNA"/>
</dbReference>
<evidence type="ECO:0000256" key="1">
    <source>
        <dbReference type="SAM" id="MobiDB-lite"/>
    </source>
</evidence>
<keyword evidence="2" id="KW-1133">Transmembrane helix</keyword>
<feature type="compositionally biased region" description="Polar residues" evidence="1">
    <location>
        <begin position="112"/>
        <end position="128"/>
    </location>
</feature>
<feature type="compositionally biased region" description="Polar residues" evidence="1">
    <location>
        <begin position="88"/>
        <end position="103"/>
    </location>
</feature>
<dbReference type="Proteomes" id="UP001642483">
    <property type="component" value="Unassembled WGS sequence"/>
</dbReference>
<proteinExistence type="predicted"/>
<evidence type="ECO:0000256" key="2">
    <source>
        <dbReference type="SAM" id="Phobius"/>
    </source>
</evidence>
<name>A0ABP0GRB5_CLALP</name>
<protein>
    <submittedName>
        <fullName evidence="3">Uncharacterized protein</fullName>
    </submittedName>
</protein>
<organism evidence="3 4">
    <name type="scientific">Clavelina lepadiformis</name>
    <name type="common">Light-bulb sea squirt</name>
    <name type="synonym">Ascidia lepadiformis</name>
    <dbReference type="NCBI Taxonomy" id="159417"/>
    <lineage>
        <taxon>Eukaryota</taxon>
        <taxon>Metazoa</taxon>
        <taxon>Chordata</taxon>
        <taxon>Tunicata</taxon>
        <taxon>Ascidiacea</taxon>
        <taxon>Aplousobranchia</taxon>
        <taxon>Clavelinidae</taxon>
        <taxon>Clavelina</taxon>
    </lineage>
</organism>
<comment type="caution">
    <text evidence="3">The sequence shown here is derived from an EMBL/GenBank/DDBJ whole genome shotgun (WGS) entry which is preliminary data.</text>
</comment>
<sequence length="177" mass="20008">MCMEDQRIVFRSKSDCRSRLKTLIIAVLFEWFMFALVIAGFVVIHRPNDLSQNIVGVSLLSAGGLVFVIILAFILVKCEPINSRHTFESSTAGTSNATGQSHARNLHLPQGGRSTTTELHRCQQQRSTTRLDRPMYSDKPPSYDSLHQAQVEENITGLSCYLPTYEEVVRKNMFTDR</sequence>
<keyword evidence="2" id="KW-0472">Membrane</keyword>
<feature type="transmembrane region" description="Helical" evidence="2">
    <location>
        <begin position="20"/>
        <end position="42"/>
    </location>
</feature>
<feature type="region of interest" description="Disordered" evidence="1">
    <location>
        <begin position="87"/>
        <end position="143"/>
    </location>
</feature>
<reference evidence="3 4" key="1">
    <citation type="submission" date="2024-02" db="EMBL/GenBank/DDBJ databases">
        <authorList>
            <person name="Daric V."/>
            <person name="Darras S."/>
        </authorList>
    </citation>
    <scope>NUCLEOTIDE SEQUENCE [LARGE SCALE GENOMIC DNA]</scope>
</reference>
<gene>
    <name evidence="3" type="ORF">CVLEPA_LOCUS27654</name>
</gene>
<keyword evidence="2" id="KW-0812">Transmembrane</keyword>